<dbReference type="InterPro" id="IPR029149">
    <property type="entry name" value="Creatin/AminoP/Spt16_N"/>
</dbReference>
<feature type="domain" description="Peptidase M24" evidence="6">
    <location>
        <begin position="122"/>
        <end position="350"/>
    </location>
</feature>
<dbReference type="InterPro" id="IPR036005">
    <property type="entry name" value="Creatinase/aminopeptidase-like"/>
</dbReference>
<feature type="domain" description="Creatinase N-terminal" evidence="7">
    <location>
        <begin position="8"/>
        <end position="113"/>
    </location>
</feature>
<evidence type="ECO:0000256" key="5">
    <source>
        <dbReference type="RuleBase" id="RU000590"/>
    </source>
</evidence>
<dbReference type="GO" id="GO:0046872">
    <property type="term" value="F:metal ion binding"/>
    <property type="evidence" value="ECO:0007669"/>
    <property type="project" value="UniProtKB-KW"/>
</dbReference>
<evidence type="ECO:0000313" key="8">
    <source>
        <dbReference type="EMBL" id="AQQ58907.1"/>
    </source>
</evidence>
<accession>A0A1Q2LFP1</accession>
<keyword evidence="2 5" id="KW-0479">Metal-binding</keyword>
<dbReference type="RefSeq" id="WP_077388044.1">
    <property type="nucleotide sequence ID" value="NZ_CP019645.1"/>
</dbReference>
<dbReference type="Gene3D" id="3.90.230.10">
    <property type="entry name" value="Creatinase/methionine aminopeptidase superfamily"/>
    <property type="match status" value="1"/>
</dbReference>
<protein>
    <submittedName>
        <fullName evidence="8">Proline peptidase</fullName>
    </submittedName>
</protein>
<dbReference type="InterPro" id="IPR000587">
    <property type="entry name" value="Creatinase_N"/>
</dbReference>
<gene>
    <name evidence="8" type="ORF">XJ32_00995</name>
</gene>
<dbReference type="GO" id="GO:0008237">
    <property type="term" value="F:metallopeptidase activity"/>
    <property type="evidence" value="ECO:0007669"/>
    <property type="project" value="UniProtKB-KW"/>
</dbReference>
<evidence type="ECO:0000259" key="6">
    <source>
        <dbReference type="Pfam" id="PF00557"/>
    </source>
</evidence>
<dbReference type="SUPFAM" id="SSF55920">
    <property type="entry name" value="Creatinase/aminopeptidase"/>
    <property type="match status" value="1"/>
</dbReference>
<dbReference type="PANTHER" id="PTHR46112:SF3">
    <property type="entry name" value="AMINOPEPTIDASE YPDF"/>
    <property type="match status" value="1"/>
</dbReference>
<dbReference type="GO" id="GO:0006508">
    <property type="term" value="P:proteolysis"/>
    <property type="evidence" value="ECO:0007669"/>
    <property type="project" value="UniProtKB-KW"/>
</dbReference>
<evidence type="ECO:0000256" key="2">
    <source>
        <dbReference type="ARBA" id="ARBA00022723"/>
    </source>
</evidence>
<dbReference type="Gene3D" id="3.40.350.10">
    <property type="entry name" value="Creatinase/prolidase N-terminal domain"/>
    <property type="match status" value="1"/>
</dbReference>
<evidence type="ECO:0000256" key="1">
    <source>
        <dbReference type="ARBA" id="ARBA00022670"/>
    </source>
</evidence>
<keyword evidence="3" id="KW-0378">Hydrolase</keyword>
<dbReference type="PROSITE" id="PS00491">
    <property type="entry name" value="PROLINE_PEPTIDASE"/>
    <property type="match status" value="1"/>
</dbReference>
<evidence type="ECO:0000256" key="4">
    <source>
        <dbReference type="ARBA" id="ARBA00023049"/>
    </source>
</evidence>
<dbReference type="EMBL" id="CP019645">
    <property type="protein sequence ID" value="AQQ58907.1"/>
    <property type="molecule type" value="Genomic_DNA"/>
</dbReference>
<keyword evidence="4" id="KW-0482">Metalloprotease</keyword>
<dbReference type="PANTHER" id="PTHR46112">
    <property type="entry name" value="AMINOPEPTIDASE"/>
    <property type="match status" value="1"/>
</dbReference>
<evidence type="ECO:0000259" key="7">
    <source>
        <dbReference type="Pfam" id="PF01321"/>
    </source>
</evidence>
<organism evidence="8 9">
    <name type="scientific">Helicobacter bilis</name>
    <dbReference type="NCBI Taxonomy" id="37372"/>
    <lineage>
        <taxon>Bacteria</taxon>
        <taxon>Pseudomonadati</taxon>
        <taxon>Campylobacterota</taxon>
        <taxon>Epsilonproteobacteria</taxon>
        <taxon>Campylobacterales</taxon>
        <taxon>Helicobacteraceae</taxon>
        <taxon>Helicobacter</taxon>
    </lineage>
</organism>
<dbReference type="InterPro" id="IPR001131">
    <property type="entry name" value="Peptidase_M24B_aminopep-P_CS"/>
</dbReference>
<sequence>MEAKDFITRDESAMYYLCGYSADNAILMRFGSEFKFITDARYSTEANELCKKNIALEIIESSDLLGEAKRQITQHNIKNLSFDPMRMCVEEHHNLKDIVSLAPMPNFTQIMRMKKSDEELKILQQAQILNLQAIHAFGEYISKEGREKSEKFLWYKIADTLSNYGQYPLSFEPIVGIEGNAAKPHALPSDTTFLQNGDTLLLDCGLKYKRYCADCTRTALFFDDSIIFQKDQDFMVLDESTNKDRLSIHEKQKIYDLVKKAQITTIENLRSGMSGKEIDSIARDIIEKGGYGKYFTHSTGHGIGLDIHEMPFISRRSETIIEDGMVFSIEPGIYIPQTFGVRIEDLVMVKQGRAVVLG</sequence>
<dbReference type="Proteomes" id="UP000188298">
    <property type="component" value="Chromosome"/>
</dbReference>
<dbReference type="InterPro" id="IPR000994">
    <property type="entry name" value="Pept_M24"/>
</dbReference>
<comment type="similarity">
    <text evidence="5">Belongs to the peptidase M24B family.</text>
</comment>
<proteinExistence type="inferred from homology"/>
<evidence type="ECO:0000256" key="3">
    <source>
        <dbReference type="ARBA" id="ARBA00022801"/>
    </source>
</evidence>
<dbReference type="Pfam" id="PF00557">
    <property type="entry name" value="Peptidase_M24"/>
    <property type="match status" value="1"/>
</dbReference>
<dbReference type="InterPro" id="IPR050659">
    <property type="entry name" value="Peptidase_M24B"/>
</dbReference>
<name>A0A1Q2LFP1_9HELI</name>
<evidence type="ECO:0000313" key="9">
    <source>
        <dbReference type="Proteomes" id="UP000188298"/>
    </source>
</evidence>
<keyword evidence="1" id="KW-0645">Protease</keyword>
<dbReference type="KEGG" id="hbl:XJ32_00995"/>
<dbReference type="Pfam" id="PF01321">
    <property type="entry name" value="Creatinase_N"/>
    <property type="match status" value="1"/>
</dbReference>
<reference evidence="8 9" key="1">
    <citation type="submission" date="2017-02" db="EMBL/GenBank/DDBJ databases">
        <title>Whole genome sequencing of Helicobacter bilis strain AAQJH.</title>
        <authorList>
            <person name="Conlan S."/>
            <person name="Thomas P.J."/>
            <person name="Mullikin J."/>
            <person name="Palmore T.N."/>
            <person name="Frank K.M."/>
            <person name="Segre J.A."/>
        </authorList>
    </citation>
    <scope>NUCLEOTIDE SEQUENCE [LARGE SCALE GENOMIC DNA]</scope>
    <source>
        <strain evidence="8 9">AAQJH</strain>
    </source>
</reference>
<dbReference type="AlphaFoldDB" id="A0A1Q2LFP1"/>